<dbReference type="GeneID" id="18817414"/>
<dbReference type="OrthoDB" id="539213at2759"/>
<dbReference type="InterPro" id="IPR036770">
    <property type="entry name" value="Ankyrin_rpt-contain_sf"/>
</dbReference>
<feature type="region of interest" description="Disordered" evidence="1">
    <location>
        <begin position="101"/>
        <end position="129"/>
    </location>
</feature>
<organism>
    <name type="scientific">Serpula lacrymans var. lacrymans (strain S7.9)</name>
    <name type="common">Dry rot fungus</name>
    <dbReference type="NCBI Taxonomy" id="578457"/>
    <lineage>
        <taxon>Eukaryota</taxon>
        <taxon>Fungi</taxon>
        <taxon>Dikarya</taxon>
        <taxon>Basidiomycota</taxon>
        <taxon>Agaricomycotina</taxon>
        <taxon>Agaricomycetes</taxon>
        <taxon>Agaricomycetidae</taxon>
        <taxon>Boletales</taxon>
        <taxon>Coniophorineae</taxon>
        <taxon>Serpulaceae</taxon>
        <taxon>Serpula</taxon>
    </lineage>
</organism>
<feature type="compositionally biased region" description="Low complexity" evidence="1">
    <location>
        <begin position="107"/>
        <end position="119"/>
    </location>
</feature>
<dbReference type="AlphaFoldDB" id="F8NJ07"/>
<protein>
    <submittedName>
        <fullName evidence="2">Uncharacterized protein</fullName>
    </submittedName>
</protein>
<evidence type="ECO:0000313" key="2">
    <source>
        <dbReference type="EMBL" id="EGO29288.1"/>
    </source>
</evidence>
<dbReference type="EMBL" id="GL945429">
    <property type="protein sequence ID" value="EGO29288.1"/>
    <property type="molecule type" value="Genomic_DNA"/>
</dbReference>
<dbReference type="Proteomes" id="UP000008064">
    <property type="component" value="Unassembled WGS sequence"/>
</dbReference>
<evidence type="ECO:0000256" key="1">
    <source>
        <dbReference type="SAM" id="MobiDB-lite"/>
    </source>
</evidence>
<dbReference type="KEGG" id="sla:SERLADRAFT_456849"/>
<accession>F8NJ07</accession>
<gene>
    <name evidence="2" type="ORF">SERLADRAFT_456849</name>
</gene>
<reference evidence="2" key="1">
    <citation type="submission" date="2011-04" db="EMBL/GenBank/DDBJ databases">
        <title>Evolution of plant cell wall degrading machinery underlies the functional diversity of forest fungi.</title>
        <authorList>
            <consortium name="US DOE Joint Genome Institute (JGI-PGF)"/>
            <person name="Eastwood D.C."/>
            <person name="Floudas D."/>
            <person name="Binder M."/>
            <person name="Majcherczyk A."/>
            <person name="Schneider P."/>
            <person name="Aerts A."/>
            <person name="Asiegbu F.O."/>
            <person name="Baker S.E."/>
            <person name="Barry K."/>
            <person name="Bendiksby M."/>
            <person name="Blumentritt M."/>
            <person name="Coutinho P.M."/>
            <person name="Cullen D."/>
            <person name="Cullen D."/>
            <person name="Gathman A."/>
            <person name="Goodell B."/>
            <person name="Henrissat B."/>
            <person name="Ihrmark K."/>
            <person name="Kauserud H."/>
            <person name="Kohler A."/>
            <person name="LaButti K."/>
            <person name="Lapidus A."/>
            <person name="Lavin J.L."/>
            <person name="Lee Y.-H."/>
            <person name="Lindquist E."/>
            <person name="Lilly W."/>
            <person name="Lucas S."/>
            <person name="Morin E."/>
            <person name="Murat C."/>
            <person name="Oguiza J.A."/>
            <person name="Park J."/>
            <person name="Pisabarro A.G."/>
            <person name="Riley R."/>
            <person name="Rosling A."/>
            <person name="Salamov A."/>
            <person name="Schmidt O."/>
            <person name="Schmutz J."/>
            <person name="Skrede I."/>
            <person name="Stenlid J."/>
            <person name="Wiebenga A."/>
            <person name="Xie X."/>
            <person name="Kues U."/>
            <person name="Hibbett D.S."/>
            <person name="Hoffmeister D."/>
            <person name="Hogberg N."/>
            <person name="Martin F."/>
            <person name="Grigoriev I.V."/>
            <person name="Watkinson S.C."/>
        </authorList>
    </citation>
    <scope>NUCLEOTIDE SEQUENCE</scope>
    <source>
        <strain evidence="2">S7.9</strain>
    </source>
</reference>
<proteinExistence type="predicted"/>
<sequence>MSASSPEAIVGLLLARGDIRVDLVDDNGLTPLMLARSLEAVAVVKLLEEYTIDSEFNSVDGRETCSKRINRGPLIGTTVVGHQTIHRRDIARPLLCSISRNNDNDQGSSHYSSGSYPPSILHDTLPSPD</sequence>
<name>F8NJ07_SERL9</name>
<dbReference type="SUPFAM" id="SSF48403">
    <property type="entry name" value="Ankyrin repeat"/>
    <property type="match status" value="1"/>
</dbReference>
<dbReference type="Gene3D" id="1.25.40.20">
    <property type="entry name" value="Ankyrin repeat-containing domain"/>
    <property type="match status" value="1"/>
</dbReference>
<dbReference type="HOGENOM" id="CLU_141788_0_0_1"/>
<dbReference type="RefSeq" id="XP_007313530.1">
    <property type="nucleotide sequence ID" value="XM_007313468.1"/>
</dbReference>